<evidence type="ECO:0000313" key="3">
    <source>
        <dbReference type="Proteomes" id="UP001059596"/>
    </source>
</evidence>
<feature type="signal peptide" evidence="1">
    <location>
        <begin position="1"/>
        <end position="21"/>
    </location>
</feature>
<name>A0A9P9YIR2_9MUSC</name>
<evidence type="ECO:0000313" key="2">
    <source>
        <dbReference type="EMBL" id="KAI8037750.1"/>
    </source>
</evidence>
<dbReference type="OrthoDB" id="7859473at2759"/>
<organism evidence="2 3">
    <name type="scientific">Drosophila gunungcola</name>
    <name type="common">fruit fly</name>
    <dbReference type="NCBI Taxonomy" id="103775"/>
    <lineage>
        <taxon>Eukaryota</taxon>
        <taxon>Metazoa</taxon>
        <taxon>Ecdysozoa</taxon>
        <taxon>Arthropoda</taxon>
        <taxon>Hexapoda</taxon>
        <taxon>Insecta</taxon>
        <taxon>Pterygota</taxon>
        <taxon>Neoptera</taxon>
        <taxon>Endopterygota</taxon>
        <taxon>Diptera</taxon>
        <taxon>Brachycera</taxon>
        <taxon>Muscomorpha</taxon>
        <taxon>Ephydroidea</taxon>
        <taxon>Drosophilidae</taxon>
        <taxon>Drosophila</taxon>
        <taxon>Sophophora</taxon>
    </lineage>
</organism>
<protein>
    <submittedName>
        <fullName evidence="2">Uncharacterized protein</fullName>
    </submittedName>
</protein>
<dbReference type="AlphaFoldDB" id="A0A9P9YIR2"/>
<dbReference type="EMBL" id="JAMKOV010000010">
    <property type="protein sequence ID" value="KAI8037750.1"/>
    <property type="molecule type" value="Genomic_DNA"/>
</dbReference>
<evidence type="ECO:0000256" key="1">
    <source>
        <dbReference type="SAM" id="SignalP"/>
    </source>
</evidence>
<sequence>MHQHLTFVGIILLGPLVRTRALHSSGNCTFANNELLKFVCKSTVTTDMYSLFHDNRAPPDTTFSVWEGEEKEDGDAILLISFYTTQLTNYDSISLQGSVGGWDKHFFLVNYGNLSNVPLFIIPSTIHCFSFSLRYPKELKRHCLGYGIATDGGDVAKKPILHYGSLSFKKPVVTAGGASASGPVGALLFVVFAVIIH</sequence>
<keyword evidence="1" id="KW-0732">Signal</keyword>
<proteinExistence type="predicted"/>
<feature type="chain" id="PRO_5040184914" evidence="1">
    <location>
        <begin position="22"/>
        <end position="197"/>
    </location>
</feature>
<gene>
    <name evidence="2" type="ORF">M5D96_009250</name>
</gene>
<dbReference type="Proteomes" id="UP001059596">
    <property type="component" value="Unassembled WGS sequence"/>
</dbReference>
<comment type="caution">
    <text evidence="2">The sequence shown here is derived from an EMBL/GenBank/DDBJ whole genome shotgun (WGS) entry which is preliminary data.</text>
</comment>
<keyword evidence="3" id="KW-1185">Reference proteome</keyword>
<accession>A0A9P9YIR2</accession>
<reference evidence="2" key="1">
    <citation type="journal article" date="2023" name="Genome Biol. Evol.">
        <title>Long-read-based Genome Assembly of Drosophila gunungcola Reveals Fewer Chemosensory Genes in Flower-breeding Species.</title>
        <authorList>
            <person name="Negi A."/>
            <person name="Liao B.Y."/>
            <person name="Yeh S.D."/>
        </authorList>
    </citation>
    <scope>NUCLEOTIDE SEQUENCE</scope>
    <source>
        <strain evidence="2">Sukarami</strain>
    </source>
</reference>